<name>A0A645HUC3_9ZZZZ</name>
<comment type="caution">
    <text evidence="1">The sequence shown here is derived from an EMBL/GenBank/DDBJ whole genome shotgun (WGS) entry which is preliminary data.</text>
</comment>
<sequence length="79" mass="8738">MAAMRHAVDHQRAHSADAFPAIRIEGYRVLACRDDLFVNNVEHLEEGHVLADTLGLVGLKMAGRLAVPLPPNFKCQIHL</sequence>
<dbReference type="EMBL" id="VSSQ01094520">
    <property type="protein sequence ID" value="MPN38973.1"/>
    <property type="molecule type" value="Genomic_DNA"/>
</dbReference>
<accession>A0A645HUC3</accession>
<protein>
    <submittedName>
        <fullName evidence="1">Uncharacterized protein</fullName>
    </submittedName>
</protein>
<gene>
    <name evidence="1" type="ORF">SDC9_186498</name>
</gene>
<proteinExistence type="predicted"/>
<evidence type="ECO:0000313" key="1">
    <source>
        <dbReference type="EMBL" id="MPN38973.1"/>
    </source>
</evidence>
<organism evidence="1">
    <name type="scientific">bioreactor metagenome</name>
    <dbReference type="NCBI Taxonomy" id="1076179"/>
    <lineage>
        <taxon>unclassified sequences</taxon>
        <taxon>metagenomes</taxon>
        <taxon>ecological metagenomes</taxon>
    </lineage>
</organism>
<dbReference type="AlphaFoldDB" id="A0A645HUC3"/>
<reference evidence="1" key="1">
    <citation type="submission" date="2019-08" db="EMBL/GenBank/DDBJ databases">
        <authorList>
            <person name="Kucharzyk K."/>
            <person name="Murdoch R.W."/>
            <person name="Higgins S."/>
            <person name="Loffler F."/>
        </authorList>
    </citation>
    <scope>NUCLEOTIDE SEQUENCE</scope>
</reference>